<dbReference type="Pfam" id="PF05195">
    <property type="entry name" value="AMP_N"/>
    <property type="match status" value="1"/>
</dbReference>
<feature type="domain" description="Aminopeptidase P N-terminal" evidence="7">
    <location>
        <begin position="96"/>
        <end position="245"/>
    </location>
</feature>
<dbReference type="GO" id="GO:0005739">
    <property type="term" value="C:mitochondrion"/>
    <property type="evidence" value="ECO:0007669"/>
    <property type="project" value="TreeGrafter"/>
</dbReference>
<gene>
    <name evidence="8" type="primary">BQ5605_C008g05312</name>
    <name evidence="8" type="ORF">BQ5605_C008G05312</name>
</gene>
<evidence type="ECO:0000259" key="7">
    <source>
        <dbReference type="SMART" id="SM01011"/>
    </source>
</evidence>
<organism evidence="8 9">
    <name type="scientific">Microbotryum silenes-dioicae</name>
    <dbReference type="NCBI Taxonomy" id="796604"/>
    <lineage>
        <taxon>Eukaryota</taxon>
        <taxon>Fungi</taxon>
        <taxon>Dikarya</taxon>
        <taxon>Basidiomycota</taxon>
        <taxon>Pucciniomycotina</taxon>
        <taxon>Microbotryomycetes</taxon>
        <taxon>Microbotryales</taxon>
        <taxon>Microbotryaceae</taxon>
        <taxon>Microbotryum</taxon>
    </lineage>
</organism>
<dbReference type="Gene3D" id="3.90.230.10">
    <property type="entry name" value="Creatinase/methionine aminopeptidase superfamily"/>
    <property type="match status" value="1"/>
</dbReference>
<evidence type="ECO:0000313" key="9">
    <source>
        <dbReference type="Proteomes" id="UP000249464"/>
    </source>
</evidence>
<dbReference type="Pfam" id="PF00557">
    <property type="entry name" value="Peptidase_M24"/>
    <property type="match status" value="1"/>
</dbReference>
<dbReference type="Gene3D" id="3.40.350.10">
    <property type="entry name" value="Creatinase/prolidase N-terminal domain"/>
    <property type="match status" value="1"/>
</dbReference>
<dbReference type="PANTHER" id="PTHR43226:SF4">
    <property type="entry name" value="XAA-PRO AMINOPEPTIDASE 3"/>
    <property type="match status" value="1"/>
</dbReference>
<dbReference type="Proteomes" id="UP000249464">
    <property type="component" value="Unassembled WGS sequence"/>
</dbReference>
<name>A0A2X0MG46_9BASI</name>
<proteinExistence type="inferred from homology"/>
<dbReference type="AlphaFoldDB" id="A0A2X0MG46"/>
<dbReference type="InterPro" id="IPR000994">
    <property type="entry name" value="Pept_M24"/>
</dbReference>
<evidence type="ECO:0000256" key="6">
    <source>
        <dbReference type="SAM" id="MobiDB-lite"/>
    </source>
</evidence>
<protein>
    <submittedName>
        <fullName evidence="8">BQ5605_C008g05312 protein</fullName>
    </submittedName>
</protein>
<dbReference type="SUPFAM" id="SSF53092">
    <property type="entry name" value="Creatinase/prolidase N-terminal domain"/>
    <property type="match status" value="1"/>
</dbReference>
<evidence type="ECO:0000256" key="5">
    <source>
        <dbReference type="ARBA" id="ARBA00023211"/>
    </source>
</evidence>
<feature type="region of interest" description="Disordered" evidence="6">
    <location>
        <begin position="53"/>
        <end position="73"/>
    </location>
</feature>
<keyword evidence="5" id="KW-0464">Manganese</keyword>
<dbReference type="SMART" id="SM01011">
    <property type="entry name" value="AMP_N"/>
    <property type="match status" value="1"/>
</dbReference>
<dbReference type="EMBL" id="FQNC01000048">
    <property type="protein sequence ID" value="SGY80151.1"/>
    <property type="molecule type" value="Genomic_DNA"/>
</dbReference>
<evidence type="ECO:0000256" key="1">
    <source>
        <dbReference type="ARBA" id="ARBA00001936"/>
    </source>
</evidence>
<dbReference type="PANTHER" id="PTHR43226">
    <property type="entry name" value="XAA-PRO AMINOPEPTIDASE 3"/>
    <property type="match status" value="1"/>
</dbReference>
<keyword evidence="9" id="KW-1185">Reference proteome</keyword>
<reference evidence="8 9" key="1">
    <citation type="submission" date="2016-11" db="EMBL/GenBank/DDBJ databases">
        <authorList>
            <person name="Jaros S."/>
            <person name="Januszkiewicz K."/>
            <person name="Wedrychowicz H."/>
        </authorList>
    </citation>
    <scope>NUCLEOTIDE SEQUENCE [LARGE SCALE GENOMIC DNA]</scope>
</reference>
<dbReference type="InterPro" id="IPR007865">
    <property type="entry name" value="Aminopep_P_N"/>
</dbReference>
<dbReference type="InterPro" id="IPR052433">
    <property type="entry name" value="X-Pro_dipept-like"/>
</dbReference>
<keyword evidence="4" id="KW-0378">Hydrolase</keyword>
<evidence type="ECO:0000256" key="2">
    <source>
        <dbReference type="ARBA" id="ARBA00008766"/>
    </source>
</evidence>
<evidence type="ECO:0000313" key="8">
    <source>
        <dbReference type="EMBL" id="SGY80151.1"/>
    </source>
</evidence>
<dbReference type="GO" id="GO:0070006">
    <property type="term" value="F:metalloaminopeptidase activity"/>
    <property type="evidence" value="ECO:0007669"/>
    <property type="project" value="InterPro"/>
</dbReference>
<dbReference type="GO" id="GO:0030145">
    <property type="term" value="F:manganese ion binding"/>
    <property type="evidence" value="ECO:0007669"/>
    <property type="project" value="InterPro"/>
</dbReference>
<feature type="region of interest" description="Disordered" evidence="6">
    <location>
        <begin position="1"/>
        <end position="29"/>
    </location>
</feature>
<accession>A0A2X0MG46</accession>
<sequence length="586" mass="64025">MQPRSFHSLARISRLGRSPPPSGTRQPACSSSISAASFAICSFRPRSHVYHSSSAPTALTHGPSLDPSTMSSPGYGQPLPSTHPHLLAEGELTPGISAHEYELRRRTLMDRLDSGSIVVIAGARLKYATAKIFYKFRQKSNFWYLTGWEEPDSFLVLGSLLATRLDKGGRKTDIGTSGSPTVKDSSLKGFKMIMFVPPKDANDEAWNGPRSGREGACQVFGADQAHDIALLSTHLKAILNSPSSSSSLNGSIYVDLPGEPTPSRNRALLPPKKKSLFDYLVPKANALDETSEVLELLSGCGRTVKSANAQVERLRLIKNEAEIKVMTRAAQISARAHAKAMRFCEPTSTSADAIDESSIVAHFEYHCALKGSPRPAYVPVCASGPSGLTIHYTSNRLPLLPNHVVNLDAGCEYAGYASDITRTFPVSGSFTTPQKHLYEVVLRVQRECIKLCTAEKGMTLEELHRRSVDIMRVELTDLGFHLRGGDLERTLYPHFLTHPIGIDLHDTPGFSRGESIQAGMVITIEPGIFVPPHTSFPVGFHNTSVRVEDEILVRERDQVILSVDAPKEVIDIEKTCQGYFDGLPGQ</sequence>
<dbReference type="InterPro" id="IPR029149">
    <property type="entry name" value="Creatin/AminoP/Spt16_N"/>
</dbReference>
<comment type="similarity">
    <text evidence="2">Belongs to the peptidase M24B family.</text>
</comment>
<evidence type="ECO:0000256" key="3">
    <source>
        <dbReference type="ARBA" id="ARBA00022723"/>
    </source>
</evidence>
<dbReference type="SUPFAM" id="SSF55920">
    <property type="entry name" value="Creatinase/aminopeptidase"/>
    <property type="match status" value="1"/>
</dbReference>
<keyword evidence="3" id="KW-0479">Metal-binding</keyword>
<evidence type="ECO:0000256" key="4">
    <source>
        <dbReference type="ARBA" id="ARBA00022801"/>
    </source>
</evidence>
<dbReference type="InterPro" id="IPR036005">
    <property type="entry name" value="Creatinase/aminopeptidase-like"/>
</dbReference>
<comment type="cofactor">
    <cofactor evidence="1">
        <name>Mn(2+)</name>
        <dbReference type="ChEBI" id="CHEBI:29035"/>
    </cofactor>
</comment>
<dbReference type="STRING" id="796604.A0A2X0MG46"/>
<dbReference type="GO" id="GO:0006508">
    <property type="term" value="P:proteolysis"/>
    <property type="evidence" value="ECO:0007669"/>
    <property type="project" value="TreeGrafter"/>
</dbReference>